<proteinExistence type="predicted"/>
<dbReference type="AlphaFoldDB" id="A0A8T0PLY1"/>
<evidence type="ECO:0000313" key="1">
    <source>
        <dbReference type="EMBL" id="KAG2561928.1"/>
    </source>
</evidence>
<sequence length="61" mass="6715">MILAELKKTNTWTLGCQQGLQSLKERFLNLLAPSGKAKGVVTNEGCCGYYEKRLGARLSII</sequence>
<evidence type="ECO:0000313" key="2">
    <source>
        <dbReference type="Proteomes" id="UP000823388"/>
    </source>
</evidence>
<comment type="caution">
    <text evidence="1">The sequence shown here is derived from an EMBL/GenBank/DDBJ whole genome shotgun (WGS) entry which is preliminary data.</text>
</comment>
<keyword evidence="2" id="KW-1185">Reference proteome</keyword>
<protein>
    <submittedName>
        <fullName evidence="1">Uncharacterized protein</fullName>
    </submittedName>
</protein>
<dbReference type="Proteomes" id="UP000823388">
    <property type="component" value="Chromosome 8K"/>
</dbReference>
<name>A0A8T0PLY1_PANVG</name>
<accession>A0A8T0PLY1</accession>
<organism evidence="1 2">
    <name type="scientific">Panicum virgatum</name>
    <name type="common">Blackwell switchgrass</name>
    <dbReference type="NCBI Taxonomy" id="38727"/>
    <lineage>
        <taxon>Eukaryota</taxon>
        <taxon>Viridiplantae</taxon>
        <taxon>Streptophyta</taxon>
        <taxon>Embryophyta</taxon>
        <taxon>Tracheophyta</taxon>
        <taxon>Spermatophyta</taxon>
        <taxon>Magnoliopsida</taxon>
        <taxon>Liliopsida</taxon>
        <taxon>Poales</taxon>
        <taxon>Poaceae</taxon>
        <taxon>PACMAD clade</taxon>
        <taxon>Panicoideae</taxon>
        <taxon>Panicodae</taxon>
        <taxon>Paniceae</taxon>
        <taxon>Panicinae</taxon>
        <taxon>Panicum</taxon>
        <taxon>Panicum sect. Hiantes</taxon>
    </lineage>
</organism>
<gene>
    <name evidence="1" type="ORF">PVAP13_8KG210503</name>
</gene>
<dbReference type="EMBL" id="CM029051">
    <property type="protein sequence ID" value="KAG2561928.1"/>
    <property type="molecule type" value="Genomic_DNA"/>
</dbReference>
<reference evidence="1" key="1">
    <citation type="submission" date="2020-05" db="EMBL/GenBank/DDBJ databases">
        <title>WGS assembly of Panicum virgatum.</title>
        <authorList>
            <person name="Lovell J.T."/>
            <person name="Jenkins J."/>
            <person name="Shu S."/>
            <person name="Juenger T.E."/>
            <person name="Schmutz J."/>
        </authorList>
    </citation>
    <scope>NUCLEOTIDE SEQUENCE</scope>
    <source>
        <strain evidence="1">AP13</strain>
    </source>
</reference>